<evidence type="ECO:0000313" key="2">
    <source>
        <dbReference type="WBParaSite" id="nRc.2.0.1.t20694-RA"/>
    </source>
</evidence>
<sequence length="142" mass="16041">MDDAEKLEFINVAQSKCYCLTKEVKQLAQDLQNNCKTPTHTHPTECHGPFQDQMISAITDQIQVQQLQVQHDIKEQTPLTTAHLTAFTKQMQQPLATATISLDKCKATSEFPIETTIVKVTNHQCPLVFIDNKLDSIKLHPN</sequence>
<dbReference type="Proteomes" id="UP000887565">
    <property type="component" value="Unplaced"/>
</dbReference>
<accession>A0A915J3J1</accession>
<keyword evidence="1" id="KW-1185">Reference proteome</keyword>
<proteinExistence type="predicted"/>
<organism evidence="1 2">
    <name type="scientific">Romanomermis culicivorax</name>
    <name type="common">Nematode worm</name>
    <dbReference type="NCBI Taxonomy" id="13658"/>
    <lineage>
        <taxon>Eukaryota</taxon>
        <taxon>Metazoa</taxon>
        <taxon>Ecdysozoa</taxon>
        <taxon>Nematoda</taxon>
        <taxon>Enoplea</taxon>
        <taxon>Dorylaimia</taxon>
        <taxon>Mermithida</taxon>
        <taxon>Mermithoidea</taxon>
        <taxon>Mermithidae</taxon>
        <taxon>Romanomermis</taxon>
    </lineage>
</organism>
<name>A0A915J3J1_ROMCU</name>
<dbReference type="WBParaSite" id="nRc.2.0.1.t20694-RA">
    <property type="protein sequence ID" value="nRc.2.0.1.t20694-RA"/>
    <property type="gene ID" value="nRc.2.0.1.g20694"/>
</dbReference>
<reference evidence="2" key="1">
    <citation type="submission" date="2022-11" db="UniProtKB">
        <authorList>
            <consortium name="WormBaseParasite"/>
        </authorList>
    </citation>
    <scope>IDENTIFICATION</scope>
</reference>
<protein>
    <submittedName>
        <fullName evidence="2">Uncharacterized protein</fullName>
    </submittedName>
</protein>
<dbReference type="AlphaFoldDB" id="A0A915J3J1"/>
<evidence type="ECO:0000313" key="1">
    <source>
        <dbReference type="Proteomes" id="UP000887565"/>
    </source>
</evidence>